<dbReference type="OrthoDB" id="9794566at2"/>
<comment type="catalytic activity">
    <reaction evidence="5">
        <text>N-terminal L-alanyl-[ribosomal protein bS18] + acetyl-CoA = N-terminal N(alpha)-acetyl-L-alanyl-[ribosomal protein bS18] + CoA + H(+)</text>
        <dbReference type="Rhea" id="RHEA:43756"/>
        <dbReference type="Rhea" id="RHEA-COMP:10676"/>
        <dbReference type="Rhea" id="RHEA-COMP:10677"/>
        <dbReference type="ChEBI" id="CHEBI:15378"/>
        <dbReference type="ChEBI" id="CHEBI:57287"/>
        <dbReference type="ChEBI" id="CHEBI:57288"/>
        <dbReference type="ChEBI" id="CHEBI:64718"/>
        <dbReference type="ChEBI" id="CHEBI:83683"/>
        <dbReference type="EC" id="2.3.1.266"/>
    </reaction>
</comment>
<dbReference type="InterPro" id="IPR016181">
    <property type="entry name" value="Acyl_CoA_acyltransferase"/>
</dbReference>
<dbReference type="PANTHER" id="PTHR43420">
    <property type="entry name" value="ACETYLTRANSFERASE"/>
    <property type="match status" value="1"/>
</dbReference>
<dbReference type="SUPFAM" id="SSF55729">
    <property type="entry name" value="Acyl-CoA N-acyltransferases (Nat)"/>
    <property type="match status" value="1"/>
</dbReference>
<comment type="subcellular location">
    <subcellularLocation>
        <location evidence="5">Cytoplasm</location>
    </subcellularLocation>
</comment>
<dbReference type="GO" id="GO:0008999">
    <property type="term" value="F:protein-N-terminal-alanine acetyltransferase activity"/>
    <property type="evidence" value="ECO:0007669"/>
    <property type="project" value="UniProtKB-EC"/>
</dbReference>
<evidence type="ECO:0000313" key="7">
    <source>
        <dbReference type="EMBL" id="AVM43153.1"/>
    </source>
</evidence>
<organism evidence="7 8">
    <name type="scientific">Fastidiosipila sanguinis</name>
    <dbReference type="NCBI Taxonomy" id="236753"/>
    <lineage>
        <taxon>Bacteria</taxon>
        <taxon>Bacillati</taxon>
        <taxon>Bacillota</taxon>
        <taxon>Clostridia</taxon>
        <taxon>Eubacteriales</taxon>
        <taxon>Oscillospiraceae</taxon>
        <taxon>Fastidiosipila</taxon>
    </lineage>
</organism>
<dbReference type="CDD" id="cd04301">
    <property type="entry name" value="NAT_SF"/>
    <property type="match status" value="1"/>
</dbReference>
<gene>
    <name evidence="7" type="primary">rimI</name>
    <name evidence="7" type="ORF">C5Q98_06505</name>
</gene>
<reference evidence="8" key="1">
    <citation type="submission" date="2018-02" db="EMBL/GenBank/DDBJ databases">
        <authorList>
            <person name="Holder M.E."/>
            <person name="Ajami N.J."/>
            <person name="Petrosino J.F."/>
        </authorList>
    </citation>
    <scope>NUCLEOTIDE SEQUENCE [LARGE SCALE GENOMIC DNA]</scope>
    <source>
        <strain evidence="8">CCUG 47711</strain>
    </source>
</reference>
<comment type="similarity">
    <text evidence="1 5">Belongs to the acetyltransferase family. RimI subfamily.</text>
</comment>
<dbReference type="GO" id="GO:0005737">
    <property type="term" value="C:cytoplasm"/>
    <property type="evidence" value="ECO:0007669"/>
    <property type="project" value="UniProtKB-SubCell"/>
</dbReference>
<evidence type="ECO:0000256" key="1">
    <source>
        <dbReference type="ARBA" id="ARBA00005395"/>
    </source>
</evidence>
<feature type="domain" description="N-acetyltransferase" evidence="6">
    <location>
        <begin position="3"/>
        <end position="150"/>
    </location>
</feature>
<dbReference type="NCBIfam" id="TIGR01575">
    <property type="entry name" value="rimI"/>
    <property type="match status" value="1"/>
</dbReference>
<dbReference type="AlphaFoldDB" id="A0A2S0KQ47"/>
<evidence type="ECO:0000313" key="8">
    <source>
        <dbReference type="Proteomes" id="UP000237947"/>
    </source>
</evidence>
<dbReference type="Gene3D" id="3.40.630.30">
    <property type="match status" value="1"/>
</dbReference>
<sequence>MAIEFRQANKDDLYELGSLEVEIFSDPWGEATLANYLESSEKDKAIYVLFDGVNEKILAYVIVQTLYAEMEIMRFAVVSNRRREGLGKRLMNTLKDVAKDHEVKKIILEVNSINYKAINLYKNLGFIEVGRRKDYYKQGEDALLMDLNIA</sequence>
<keyword evidence="2 5" id="KW-0963">Cytoplasm</keyword>
<evidence type="ECO:0000256" key="5">
    <source>
        <dbReference type="RuleBase" id="RU363094"/>
    </source>
</evidence>
<keyword evidence="4" id="KW-0012">Acyltransferase</keyword>
<dbReference type="EMBL" id="CP027226">
    <property type="protein sequence ID" value="AVM43153.1"/>
    <property type="molecule type" value="Genomic_DNA"/>
</dbReference>
<evidence type="ECO:0000256" key="3">
    <source>
        <dbReference type="ARBA" id="ARBA00022679"/>
    </source>
</evidence>
<dbReference type="KEGG" id="fsa:C5Q98_06505"/>
<dbReference type="PANTHER" id="PTHR43420:SF44">
    <property type="entry name" value="ACETYLTRANSFERASE YPEA"/>
    <property type="match status" value="1"/>
</dbReference>
<dbReference type="Pfam" id="PF00583">
    <property type="entry name" value="Acetyltransf_1"/>
    <property type="match status" value="1"/>
</dbReference>
<proteinExistence type="inferred from homology"/>
<protein>
    <recommendedName>
        <fullName evidence="5">[Ribosomal protein bS18]-alanine N-acetyltransferase</fullName>
        <ecNumber evidence="5">2.3.1.266</ecNumber>
    </recommendedName>
</protein>
<dbReference type="RefSeq" id="WP_106013096.1">
    <property type="nucleotide sequence ID" value="NZ_CP027226.1"/>
</dbReference>
<keyword evidence="3 7" id="KW-0808">Transferase</keyword>
<name>A0A2S0KQ47_9FIRM</name>
<comment type="function">
    <text evidence="5">Acetylates the N-terminal alanine of ribosomal protein bS18.</text>
</comment>
<dbReference type="EC" id="2.3.1.266" evidence="5"/>
<dbReference type="InterPro" id="IPR050680">
    <property type="entry name" value="YpeA/RimI_acetyltransf"/>
</dbReference>
<evidence type="ECO:0000256" key="4">
    <source>
        <dbReference type="ARBA" id="ARBA00023315"/>
    </source>
</evidence>
<accession>A0A2S0KQ47</accession>
<dbReference type="PROSITE" id="PS51186">
    <property type="entry name" value="GNAT"/>
    <property type="match status" value="1"/>
</dbReference>
<dbReference type="InterPro" id="IPR006464">
    <property type="entry name" value="AcTrfase_RimI/Ard1"/>
</dbReference>
<dbReference type="Proteomes" id="UP000237947">
    <property type="component" value="Chromosome"/>
</dbReference>
<evidence type="ECO:0000259" key="6">
    <source>
        <dbReference type="PROSITE" id="PS51186"/>
    </source>
</evidence>
<dbReference type="InterPro" id="IPR000182">
    <property type="entry name" value="GNAT_dom"/>
</dbReference>
<evidence type="ECO:0000256" key="2">
    <source>
        <dbReference type="ARBA" id="ARBA00022490"/>
    </source>
</evidence>
<keyword evidence="8" id="KW-1185">Reference proteome</keyword>